<evidence type="ECO:0000313" key="1">
    <source>
        <dbReference type="EMBL" id="RMX41521.1"/>
    </source>
</evidence>
<organism evidence="1 2">
    <name type="scientific">Pocillopora damicornis</name>
    <name type="common">Cauliflower coral</name>
    <name type="synonym">Millepora damicornis</name>
    <dbReference type="NCBI Taxonomy" id="46731"/>
    <lineage>
        <taxon>Eukaryota</taxon>
        <taxon>Metazoa</taxon>
        <taxon>Cnidaria</taxon>
        <taxon>Anthozoa</taxon>
        <taxon>Hexacorallia</taxon>
        <taxon>Scleractinia</taxon>
        <taxon>Astrocoeniina</taxon>
        <taxon>Pocilloporidae</taxon>
        <taxon>Pocillopora</taxon>
    </lineage>
</organism>
<keyword evidence="2" id="KW-1185">Reference proteome</keyword>
<evidence type="ECO:0008006" key="3">
    <source>
        <dbReference type="Google" id="ProtNLM"/>
    </source>
</evidence>
<evidence type="ECO:0000313" key="2">
    <source>
        <dbReference type="Proteomes" id="UP000275408"/>
    </source>
</evidence>
<name>A0A3M6TJK1_POCDA</name>
<dbReference type="Proteomes" id="UP000275408">
    <property type="component" value="Unassembled WGS sequence"/>
</dbReference>
<proteinExistence type="predicted"/>
<gene>
    <name evidence="1" type="ORF">pdam_00013081</name>
</gene>
<dbReference type="EMBL" id="RCHS01003480">
    <property type="protein sequence ID" value="RMX41521.1"/>
    <property type="molecule type" value="Genomic_DNA"/>
</dbReference>
<comment type="caution">
    <text evidence="1">The sequence shown here is derived from an EMBL/GenBank/DDBJ whole genome shotgun (WGS) entry which is preliminary data.</text>
</comment>
<accession>A0A3M6TJK1</accession>
<dbReference type="OrthoDB" id="5948350at2759"/>
<dbReference type="OMA" id="PARNKWK"/>
<dbReference type="AlphaFoldDB" id="A0A3M6TJK1"/>
<sequence length="151" mass="17474">MAYVDAYDYQATEEDLNNMKYYRERLNARPLTSALRSFDINDKYESTRLPGVYEITQDSRVIYIGGNPCLANIRDCLNAHFSGNDGLPIGRYLSGPARNKWKSIFVRWLTCAKPNEVAWFLLSDYQMQHGYYPPFNYPATDKSYQNGAVQE</sequence>
<reference evidence="1 2" key="1">
    <citation type="journal article" date="2018" name="Sci. Rep.">
        <title>Comparative analysis of the Pocillopora damicornis genome highlights role of immune system in coral evolution.</title>
        <authorList>
            <person name="Cunning R."/>
            <person name="Bay R.A."/>
            <person name="Gillette P."/>
            <person name="Baker A.C."/>
            <person name="Traylor-Knowles N."/>
        </authorList>
    </citation>
    <scope>NUCLEOTIDE SEQUENCE [LARGE SCALE GENOMIC DNA]</scope>
    <source>
        <strain evidence="1">RSMAS</strain>
        <tissue evidence="1">Whole animal</tissue>
    </source>
</reference>
<protein>
    <recommendedName>
        <fullName evidence="3">GIY-YIG domain-containing protein</fullName>
    </recommendedName>
</protein>